<evidence type="ECO:0000313" key="1">
    <source>
        <dbReference type="EMBL" id="PNF28088.1"/>
    </source>
</evidence>
<dbReference type="InParanoid" id="A0A2J7QHL8"/>
<evidence type="ECO:0000313" key="2">
    <source>
        <dbReference type="Proteomes" id="UP000235965"/>
    </source>
</evidence>
<proteinExistence type="predicted"/>
<evidence type="ECO:0008006" key="3">
    <source>
        <dbReference type="Google" id="ProtNLM"/>
    </source>
</evidence>
<dbReference type="AlphaFoldDB" id="A0A2J7QHL8"/>
<dbReference type="Proteomes" id="UP000235965">
    <property type="component" value="Unassembled WGS sequence"/>
</dbReference>
<feature type="non-terminal residue" evidence="1">
    <location>
        <position position="1"/>
    </location>
</feature>
<protein>
    <recommendedName>
        <fullName evidence="3">Endonuclease/exonuclease/phosphatase domain-containing protein</fullName>
    </recommendedName>
</protein>
<organism evidence="1 2">
    <name type="scientific">Cryptotermes secundus</name>
    <dbReference type="NCBI Taxonomy" id="105785"/>
    <lineage>
        <taxon>Eukaryota</taxon>
        <taxon>Metazoa</taxon>
        <taxon>Ecdysozoa</taxon>
        <taxon>Arthropoda</taxon>
        <taxon>Hexapoda</taxon>
        <taxon>Insecta</taxon>
        <taxon>Pterygota</taxon>
        <taxon>Neoptera</taxon>
        <taxon>Polyneoptera</taxon>
        <taxon>Dictyoptera</taxon>
        <taxon>Blattodea</taxon>
        <taxon>Blattoidea</taxon>
        <taxon>Termitoidae</taxon>
        <taxon>Kalotermitidae</taxon>
        <taxon>Cryptotermitinae</taxon>
        <taxon>Cryptotermes</taxon>
    </lineage>
</organism>
<name>A0A2J7QHL8_9NEOP</name>
<accession>A0A2J7QHL8</accession>
<sequence length="182" mass="20890">REHLKDKIDELAMNSKNKNIRDLYRGINDFKRGYQPSSNLVKDENGDLLSDSHILSRWTNYFSQLLNVHSVSDVRQIEMHTVEPLIPDHSPFEFEIAIAMMKKSKSPGSDQIPAKLIQAGCKILRLKIHKLITSIWNKEELLISGKSLLYQFTRSVIELTVVIIGDLSPYRDEIIGDHQCGF</sequence>
<gene>
    <name evidence="1" type="ORF">B7P43_G12259</name>
</gene>
<dbReference type="EMBL" id="NEVH01013973">
    <property type="protein sequence ID" value="PNF28088.1"/>
    <property type="molecule type" value="Genomic_DNA"/>
</dbReference>
<comment type="caution">
    <text evidence="1">The sequence shown here is derived from an EMBL/GenBank/DDBJ whole genome shotgun (WGS) entry which is preliminary data.</text>
</comment>
<keyword evidence="2" id="KW-1185">Reference proteome</keyword>
<reference evidence="1 2" key="1">
    <citation type="submission" date="2017-12" db="EMBL/GenBank/DDBJ databases">
        <title>Hemimetabolous genomes reveal molecular basis of termite eusociality.</title>
        <authorList>
            <person name="Harrison M.C."/>
            <person name="Jongepier E."/>
            <person name="Robertson H.M."/>
            <person name="Arning N."/>
            <person name="Bitard-Feildel T."/>
            <person name="Chao H."/>
            <person name="Childers C.P."/>
            <person name="Dinh H."/>
            <person name="Doddapaneni H."/>
            <person name="Dugan S."/>
            <person name="Gowin J."/>
            <person name="Greiner C."/>
            <person name="Han Y."/>
            <person name="Hu H."/>
            <person name="Hughes D.S.T."/>
            <person name="Huylmans A.-K."/>
            <person name="Kemena C."/>
            <person name="Kremer L.P.M."/>
            <person name="Lee S.L."/>
            <person name="Lopez-Ezquerra A."/>
            <person name="Mallet L."/>
            <person name="Monroy-Kuhn J.M."/>
            <person name="Moser A."/>
            <person name="Murali S.C."/>
            <person name="Muzny D.M."/>
            <person name="Otani S."/>
            <person name="Piulachs M.-D."/>
            <person name="Poelchau M."/>
            <person name="Qu J."/>
            <person name="Schaub F."/>
            <person name="Wada-Katsumata A."/>
            <person name="Worley K.C."/>
            <person name="Xie Q."/>
            <person name="Ylla G."/>
            <person name="Poulsen M."/>
            <person name="Gibbs R.A."/>
            <person name="Schal C."/>
            <person name="Richards S."/>
            <person name="Belles X."/>
            <person name="Korb J."/>
            <person name="Bornberg-Bauer E."/>
        </authorList>
    </citation>
    <scope>NUCLEOTIDE SEQUENCE [LARGE SCALE GENOMIC DNA]</scope>
    <source>
        <tissue evidence="1">Whole body</tissue>
    </source>
</reference>